<proteinExistence type="predicted"/>
<sequence length="96" mass="10637">MPPSNLSTHVIYRSQLSVLMCRHVIYPSELACPRRNEIPDQIIAVQSPNASIPIHSALRAKGTLIAKLRNNSDNYTILNGMGRLIDLGGLEQTESR</sequence>
<reference evidence="1" key="1">
    <citation type="submission" date="2021-06" db="EMBL/GenBank/DDBJ databases">
        <title>Parelaphostrongylus tenuis whole genome reference sequence.</title>
        <authorList>
            <person name="Garwood T.J."/>
            <person name="Larsen P.A."/>
            <person name="Fountain-Jones N.M."/>
            <person name="Garbe J.R."/>
            <person name="Macchietto M.G."/>
            <person name="Kania S.A."/>
            <person name="Gerhold R.W."/>
            <person name="Richards J.E."/>
            <person name="Wolf T.M."/>
        </authorList>
    </citation>
    <scope>NUCLEOTIDE SEQUENCE</scope>
    <source>
        <strain evidence="1">MNPRO001-30</strain>
        <tissue evidence="1">Meninges</tissue>
    </source>
</reference>
<organism evidence="1 2">
    <name type="scientific">Parelaphostrongylus tenuis</name>
    <name type="common">Meningeal worm</name>
    <dbReference type="NCBI Taxonomy" id="148309"/>
    <lineage>
        <taxon>Eukaryota</taxon>
        <taxon>Metazoa</taxon>
        <taxon>Ecdysozoa</taxon>
        <taxon>Nematoda</taxon>
        <taxon>Chromadorea</taxon>
        <taxon>Rhabditida</taxon>
        <taxon>Rhabditina</taxon>
        <taxon>Rhabditomorpha</taxon>
        <taxon>Strongyloidea</taxon>
        <taxon>Metastrongylidae</taxon>
        <taxon>Parelaphostrongylus</taxon>
    </lineage>
</organism>
<keyword evidence="2" id="KW-1185">Reference proteome</keyword>
<dbReference type="EMBL" id="JAHQIW010007468">
    <property type="protein sequence ID" value="KAJ1374543.1"/>
    <property type="molecule type" value="Genomic_DNA"/>
</dbReference>
<comment type="caution">
    <text evidence="1">The sequence shown here is derived from an EMBL/GenBank/DDBJ whole genome shotgun (WGS) entry which is preliminary data.</text>
</comment>
<gene>
    <name evidence="1" type="ORF">KIN20_037251</name>
</gene>
<dbReference type="AlphaFoldDB" id="A0AAD5WMB0"/>
<evidence type="ECO:0000313" key="1">
    <source>
        <dbReference type="EMBL" id="KAJ1374543.1"/>
    </source>
</evidence>
<accession>A0AAD5WMB0</accession>
<dbReference type="Proteomes" id="UP001196413">
    <property type="component" value="Unassembled WGS sequence"/>
</dbReference>
<evidence type="ECO:0000313" key="2">
    <source>
        <dbReference type="Proteomes" id="UP001196413"/>
    </source>
</evidence>
<name>A0AAD5WMB0_PARTN</name>
<protein>
    <submittedName>
        <fullName evidence="1">Uncharacterized protein</fullName>
    </submittedName>
</protein>